<reference evidence="1" key="1">
    <citation type="submission" date="2021-04" db="EMBL/GenBank/DDBJ databases">
        <title>Draft genome sequence of Xylanibacillus composti strain K13.</title>
        <authorList>
            <person name="Uke A."/>
            <person name="Chhe C."/>
            <person name="Baramee S."/>
            <person name="Kosugi A."/>
        </authorList>
    </citation>
    <scope>NUCLEOTIDE SEQUENCE</scope>
    <source>
        <strain evidence="1">K13</strain>
    </source>
</reference>
<dbReference type="EMBL" id="BOVK01000027">
    <property type="protein sequence ID" value="GIQ69402.1"/>
    <property type="molecule type" value="Genomic_DNA"/>
</dbReference>
<name>A0A8J4H4K3_9BACL</name>
<dbReference type="Proteomes" id="UP000677918">
    <property type="component" value="Unassembled WGS sequence"/>
</dbReference>
<protein>
    <submittedName>
        <fullName evidence="1">Uncharacterized protein</fullName>
    </submittedName>
</protein>
<evidence type="ECO:0000313" key="2">
    <source>
        <dbReference type="Proteomes" id="UP000677918"/>
    </source>
</evidence>
<dbReference type="Gene3D" id="2.40.40.20">
    <property type="match status" value="1"/>
</dbReference>
<comment type="caution">
    <text evidence="1">The sequence shown here is derived from an EMBL/GenBank/DDBJ whole genome shotgun (WGS) entry which is preliminary data.</text>
</comment>
<sequence length="137" mass="14980">MLHASVTSQGPGKLDYVLLDPHWMSHMGIEPEETVWIVADDPRCTWTASVVPGKEGKGQLAVYGEHAARITNRSRLSVYAFHSGPSADLGGTEWVCQEPEVVIELADGNRINRVLIRIGADAEENPAKGEWACEQSI</sequence>
<proteinExistence type="predicted"/>
<organism evidence="1 2">
    <name type="scientific">Xylanibacillus composti</name>
    <dbReference type="NCBI Taxonomy" id="1572762"/>
    <lineage>
        <taxon>Bacteria</taxon>
        <taxon>Bacillati</taxon>
        <taxon>Bacillota</taxon>
        <taxon>Bacilli</taxon>
        <taxon>Bacillales</taxon>
        <taxon>Paenibacillaceae</taxon>
        <taxon>Xylanibacillus</taxon>
    </lineage>
</organism>
<gene>
    <name evidence="1" type="ORF">XYCOK13_22260</name>
</gene>
<accession>A0A8J4H4K3</accession>
<evidence type="ECO:0000313" key="1">
    <source>
        <dbReference type="EMBL" id="GIQ69402.1"/>
    </source>
</evidence>
<keyword evidence="2" id="KW-1185">Reference proteome</keyword>
<dbReference type="AlphaFoldDB" id="A0A8J4H4K3"/>